<reference evidence="4" key="1">
    <citation type="submission" date="2017-01" db="EMBL/GenBank/DDBJ databases">
        <authorList>
            <person name="Varghese N."/>
            <person name="Submissions S."/>
        </authorList>
    </citation>
    <scope>NUCLEOTIDE SEQUENCE [LARGE SCALE GENOMIC DNA]</scope>
    <source>
        <strain evidence="4">DSM 22306</strain>
    </source>
</reference>
<sequence>MNITAQMRIIALGALVSLAGCSEINTYNMPIEDRSSVGAGPQSSNGVVTPVDISTGVTVTPVAPSPVFRSQKDESSESESTAVPVAPKVVMQLQQNPAALALLETARKQTNDGQLRSAQTSLQRAQRISPKDPEVYYSLADTHRHLGEFLQAEQVALKGVAIAQGQNTKLRRLWQLIASIRTDAGDIEGANKAAAISRRYQ</sequence>
<dbReference type="Proteomes" id="UP000185999">
    <property type="component" value="Unassembled WGS sequence"/>
</dbReference>
<evidence type="ECO:0000256" key="1">
    <source>
        <dbReference type="SAM" id="MobiDB-lite"/>
    </source>
</evidence>
<proteinExistence type="predicted"/>
<feature type="region of interest" description="Disordered" evidence="1">
    <location>
        <begin position="62"/>
        <end position="83"/>
    </location>
</feature>
<name>A0A1N7PM58_9GAMM</name>
<keyword evidence="4" id="KW-1185">Reference proteome</keyword>
<organism evidence="3 4">
    <name type="scientific">Neptunomonas antarctica</name>
    <dbReference type="NCBI Taxonomy" id="619304"/>
    <lineage>
        <taxon>Bacteria</taxon>
        <taxon>Pseudomonadati</taxon>
        <taxon>Pseudomonadota</taxon>
        <taxon>Gammaproteobacteria</taxon>
        <taxon>Oceanospirillales</taxon>
        <taxon>Oceanospirillaceae</taxon>
        <taxon>Neptunomonas</taxon>
    </lineage>
</organism>
<evidence type="ECO:0000313" key="3">
    <source>
        <dbReference type="EMBL" id="SIT11547.1"/>
    </source>
</evidence>
<dbReference type="RefSeq" id="WP_054341047.1">
    <property type="nucleotide sequence ID" value="NZ_FTOE01000016.1"/>
</dbReference>
<keyword evidence="2" id="KW-0732">Signal</keyword>
<feature type="signal peptide" evidence="2">
    <location>
        <begin position="1"/>
        <end position="19"/>
    </location>
</feature>
<evidence type="ECO:0000256" key="2">
    <source>
        <dbReference type="SAM" id="SignalP"/>
    </source>
</evidence>
<gene>
    <name evidence="3" type="ORF">SAMN05421760_11641</name>
</gene>
<protein>
    <submittedName>
        <fullName evidence="3">Uncharacterized protein</fullName>
    </submittedName>
</protein>
<feature type="chain" id="PRO_5009943854" evidence="2">
    <location>
        <begin position="20"/>
        <end position="201"/>
    </location>
</feature>
<dbReference type="OrthoDB" id="6196966at2"/>
<dbReference type="Gene3D" id="1.25.40.10">
    <property type="entry name" value="Tetratricopeptide repeat domain"/>
    <property type="match status" value="1"/>
</dbReference>
<evidence type="ECO:0000313" key="4">
    <source>
        <dbReference type="Proteomes" id="UP000185999"/>
    </source>
</evidence>
<dbReference type="EMBL" id="FTOE01000016">
    <property type="protein sequence ID" value="SIT11547.1"/>
    <property type="molecule type" value="Genomic_DNA"/>
</dbReference>
<dbReference type="SUPFAM" id="SSF48452">
    <property type="entry name" value="TPR-like"/>
    <property type="match status" value="1"/>
</dbReference>
<dbReference type="STRING" id="619304.SAMN05421760_11641"/>
<accession>A0A1N7PM58</accession>
<dbReference type="InterPro" id="IPR011990">
    <property type="entry name" value="TPR-like_helical_dom_sf"/>
</dbReference>
<dbReference type="AlphaFoldDB" id="A0A1N7PM58"/>